<dbReference type="InterPro" id="IPR050869">
    <property type="entry name" value="H3K4_H4K5_MeTrfase"/>
</dbReference>
<keyword evidence="2 4" id="KW-0863">Zinc-finger</keyword>
<feature type="compositionally biased region" description="Low complexity" evidence="5">
    <location>
        <begin position="452"/>
        <end position="463"/>
    </location>
</feature>
<organism evidence="8 9">
    <name type="scientific">Eimeria tenella</name>
    <name type="common">Coccidian parasite</name>
    <dbReference type="NCBI Taxonomy" id="5802"/>
    <lineage>
        <taxon>Eukaryota</taxon>
        <taxon>Sar</taxon>
        <taxon>Alveolata</taxon>
        <taxon>Apicomplexa</taxon>
        <taxon>Conoidasida</taxon>
        <taxon>Coccidia</taxon>
        <taxon>Eucoccidiorida</taxon>
        <taxon>Eimeriorina</taxon>
        <taxon>Eimeriidae</taxon>
        <taxon>Eimeria</taxon>
    </lineage>
</organism>
<evidence type="ECO:0000256" key="5">
    <source>
        <dbReference type="SAM" id="MobiDB-lite"/>
    </source>
</evidence>
<dbReference type="Gene3D" id="1.10.220.160">
    <property type="match status" value="1"/>
</dbReference>
<feature type="domain" description="SET" evidence="6">
    <location>
        <begin position="13"/>
        <end position="299"/>
    </location>
</feature>
<reference evidence="8" key="2">
    <citation type="submission" date="2013-10" db="EMBL/GenBank/DDBJ databases">
        <authorList>
            <person name="Aslett M."/>
        </authorList>
    </citation>
    <scope>NUCLEOTIDE SEQUENCE [LARGE SCALE GENOMIC DNA]</scope>
    <source>
        <strain evidence="8">Houghton</strain>
    </source>
</reference>
<dbReference type="InterPro" id="IPR046341">
    <property type="entry name" value="SET_dom_sf"/>
</dbReference>
<dbReference type="PANTHER" id="PTHR12197">
    <property type="entry name" value="HISTONE-LYSINE N-METHYLTRANSFERASE SMYD"/>
    <property type="match status" value="1"/>
</dbReference>
<keyword evidence="1" id="KW-0479">Metal-binding</keyword>
<keyword evidence="3" id="KW-0862">Zinc</keyword>
<dbReference type="GO" id="GO:0008270">
    <property type="term" value="F:zinc ion binding"/>
    <property type="evidence" value="ECO:0007669"/>
    <property type="project" value="UniProtKB-KW"/>
</dbReference>
<reference evidence="8" key="1">
    <citation type="submission" date="2013-10" db="EMBL/GenBank/DDBJ databases">
        <title>Genomic analysis of the causative agents of coccidiosis in chickens.</title>
        <authorList>
            <person name="Reid A.J."/>
            <person name="Blake D."/>
            <person name="Billington K."/>
            <person name="Browne H."/>
            <person name="Dunn M."/>
            <person name="Hung S."/>
            <person name="Kawahara F."/>
            <person name="Miranda-Saavedra D."/>
            <person name="Mourier T."/>
            <person name="Nagra H."/>
            <person name="Otto T.D."/>
            <person name="Rawlings N."/>
            <person name="Sanchez A."/>
            <person name="Sanders M."/>
            <person name="Subramaniam C."/>
            <person name="Tay Y."/>
            <person name="Dear P."/>
            <person name="Doerig C."/>
            <person name="Gruber A."/>
            <person name="Parkinson J."/>
            <person name="Shirley M."/>
            <person name="Wan K.L."/>
            <person name="Berriman M."/>
            <person name="Tomley F."/>
            <person name="Pain A."/>
        </authorList>
    </citation>
    <scope>NUCLEOTIDE SEQUENCE [LARGE SCALE GENOMIC DNA]</scope>
    <source>
        <strain evidence="8">Houghton</strain>
    </source>
</reference>
<evidence type="ECO:0000313" key="9">
    <source>
        <dbReference type="Proteomes" id="UP000030747"/>
    </source>
</evidence>
<dbReference type="PROSITE" id="PS50280">
    <property type="entry name" value="SET"/>
    <property type="match status" value="1"/>
</dbReference>
<dbReference type="GO" id="GO:0005634">
    <property type="term" value="C:nucleus"/>
    <property type="evidence" value="ECO:0007669"/>
    <property type="project" value="TreeGrafter"/>
</dbReference>
<feature type="region of interest" description="Disordered" evidence="5">
    <location>
        <begin position="443"/>
        <end position="484"/>
    </location>
</feature>
<name>U6KTK2_EIMTE</name>
<dbReference type="GeneID" id="25253308"/>
<dbReference type="CDD" id="cd20071">
    <property type="entry name" value="SET_SMYD"/>
    <property type="match status" value="1"/>
</dbReference>
<dbReference type="Gene3D" id="6.10.140.2220">
    <property type="match status" value="1"/>
</dbReference>
<dbReference type="SUPFAM" id="SSF144232">
    <property type="entry name" value="HIT/MYND zinc finger-like"/>
    <property type="match status" value="1"/>
</dbReference>
<dbReference type="VEuPathDB" id="ToxoDB:ETH2_0302000"/>
<feature type="domain" description="MYND-type" evidence="7">
    <location>
        <begin position="50"/>
        <end position="96"/>
    </location>
</feature>
<evidence type="ECO:0000259" key="6">
    <source>
        <dbReference type="PROSITE" id="PS50280"/>
    </source>
</evidence>
<evidence type="ECO:0000256" key="3">
    <source>
        <dbReference type="ARBA" id="ARBA00022833"/>
    </source>
</evidence>
<protein>
    <submittedName>
        <fullName evidence="8">Zinc finger MYND domain-containing protein, putative</fullName>
    </submittedName>
</protein>
<evidence type="ECO:0000256" key="1">
    <source>
        <dbReference type="ARBA" id="ARBA00022723"/>
    </source>
</evidence>
<evidence type="ECO:0000259" key="7">
    <source>
        <dbReference type="PROSITE" id="PS50865"/>
    </source>
</evidence>
<dbReference type="InterPro" id="IPR002893">
    <property type="entry name" value="Znf_MYND"/>
</dbReference>
<evidence type="ECO:0000256" key="2">
    <source>
        <dbReference type="ARBA" id="ARBA00022771"/>
    </source>
</evidence>
<evidence type="ECO:0000313" key="8">
    <source>
        <dbReference type="EMBL" id="CDJ40263.1"/>
    </source>
</evidence>
<dbReference type="RefSeq" id="XP_013231016.1">
    <property type="nucleotide sequence ID" value="XM_013375562.1"/>
</dbReference>
<dbReference type="Pfam" id="PF00856">
    <property type="entry name" value="SET"/>
    <property type="match status" value="1"/>
</dbReference>
<proteinExistence type="predicted"/>
<evidence type="ECO:0000256" key="4">
    <source>
        <dbReference type="PROSITE-ProRule" id="PRU00134"/>
    </source>
</evidence>
<dbReference type="EMBL" id="HG675067">
    <property type="protein sequence ID" value="CDJ40263.1"/>
    <property type="molecule type" value="Genomic_DNA"/>
</dbReference>
<dbReference type="Gene3D" id="2.170.270.10">
    <property type="entry name" value="SET domain"/>
    <property type="match status" value="1"/>
</dbReference>
<dbReference type="InterPro" id="IPR001214">
    <property type="entry name" value="SET_dom"/>
</dbReference>
<dbReference type="SUPFAM" id="SSF82199">
    <property type="entry name" value="SET domain"/>
    <property type="match status" value="1"/>
</dbReference>
<dbReference type="AlphaFoldDB" id="U6KTK2"/>
<feature type="region of interest" description="Disordered" evidence="5">
    <location>
        <begin position="361"/>
        <end position="394"/>
    </location>
</feature>
<gene>
    <name evidence="8" type="ORF">ETH_00020950</name>
</gene>
<dbReference type="Proteomes" id="UP000030747">
    <property type="component" value="Unassembled WGS sequence"/>
</dbReference>
<dbReference type="PANTHER" id="PTHR12197:SF251">
    <property type="entry name" value="EG:BACR7C10.4 PROTEIN"/>
    <property type="match status" value="1"/>
</dbReference>
<dbReference type="SMART" id="SM00317">
    <property type="entry name" value="SET"/>
    <property type="match status" value="1"/>
</dbReference>
<keyword evidence="9" id="KW-1185">Reference proteome</keyword>
<dbReference type="VEuPathDB" id="ToxoDB:ETH_00020950"/>
<dbReference type="Pfam" id="PF01753">
    <property type="entry name" value="zf-MYND"/>
    <property type="match status" value="1"/>
</dbReference>
<dbReference type="OrthoDB" id="265717at2759"/>
<sequence>MAGPGGPPCFWSPAIGVLPDVGGGRGAGVVAKEFIKAGKLLARQSGPLVCQGLFAAAAAADGRGAAAAKRCSACKAVTYCSTECQRAAWGRHKAECPIFSHIRKASGGRGPNLTQRLAVRFLLGGHSTAEFTAGHAAAAAAAGAVSSSSDALSAYLSARAAAAALLQQLLLSLETAHGGLQALGLNSLPPAEELEKLLSCLSANVFSITHREDYGGPRGAPGAPGAPGGPQGPPFGVCPCCEPGREVAVGLYGQPLCRFNHSCLPNAAVVFGGPRGPLEMAIYASRSIASGEEICISYVSAAAPREERRRRLLLAYGFNCTCALCCSCSSEPAAGSSSSSSSSGRSVCSSTNTCCGAPASGPSASINSSNSSSTTNSTAGTASPSSLSSSSSSSSGLPVSFSPAEAFDLQLSAVFCPKASCVALRNSPEADVLLHLERNSQRFLEGGPPGGAPHAAGPPFGVGAPPGGGPPPKRAPSLKDPRSLEAAARQWKLRLPVCCMHRPEANCWEPLRLCAAEPRWPPGGPQADSSEEPSFLILPQIQRLGVPGERVPSGAPQGAPLGGPPGVPLGAPGPALRCCMCEGTLAAGEVMGLAAVMGKLRKAVDRFCCICCTIDAAAAAEEGAAVLKLFAAARVYVHPGNLQLNAIAEDIHRACKGLVAVYNGLGLAAAQQLSRAAAALHGRFNSQRAELLLTEGSLLLFLAQSDTEAEARKAWQLCVEADGAAETAPAAAAAAAAAAGALEEETGSEARAKLALQARECLLQACSIFFSFEGSSAERKKGRLAEERLADCERELAALGYDP</sequence>
<dbReference type="PROSITE" id="PS50865">
    <property type="entry name" value="ZF_MYND_2"/>
    <property type="match status" value="1"/>
</dbReference>
<accession>U6KTK2</accession>
<dbReference type="OMA" id="HKKECEL"/>